<keyword evidence="1" id="KW-1133">Transmembrane helix</keyword>
<dbReference type="Proteomes" id="UP000199029">
    <property type="component" value="Unassembled WGS sequence"/>
</dbReference>
<gene>
    <name evidence="2" type="ORF">SAMN04515668_3901</name>
</gene>
<dbReference type="Pfam" id="PF06170">
    <property type="entry name" value="DUF983"/>
    <property type="match status" value="1"/>
</dbReference>
<feature type="transmembrane region" description="Helical" evidence="1">
    <location>
        <begin position="62"/>
        <end position="83"/>
    </location>
</feature>
<dbReference type="RefSeq" id="WP_234795164.1">
    <property type="nucleotide sequence ID" value="NZ_FOXS01000006.1"/>
</dbReference>
<protein>
    <submittedName>
        <fullName evidence="2">Uncharacterized conserved protein, DUF983 family</fullName>
    </submittedName>
</protein>
<organism evidence="2 3">
    <name type="scientific">Hymenobacter arizonensis</name>
    <name type="common">Siccationidurans arizonensis</name>
    <dbReference type="NCBI Taxonomy" id="1227077"/>
    <lineage>
        <taxon>Bacteria</taxon>
        <taxon>Pseudomonadati</taxon>
        <taxon>Bacteroidota</taxon>
        <taxon>Cytophagia</taxon>
        <taxon>Cytophagales</taxon>
        <taxon>Hymenobacteraceae</taxon>
        <taxon>Hymenobacter</taxon>
    </lineage>
</organism>
<dbReference type="STRING" id="1227077.SAMN04515668_3901"/>
<evidence type="ECO:0000313" key="3">
    <source>
        <dbReference type="Proteomes" id="UP000199029"/>
    </source>
</evidence>
<dbReference type="AlphaFoldDB" id="A0A1I6AU60"/>
<accession>A0A1I6AU60</accession>
<evidence type="ECO:0000313" key="2">
    <source>
        <dbReference type="EMBL" id="SFQ72216.1"/>
    </source>
</evidence>
<proteinExistence type="predicted"/>
<name>A0A1I6AU60_HYMAR</name>
<evidence type="ECO:0000256" key="1">
    <source>
        <dbReference type="SAM" id="Phobius"/>
    </source>
</evidence>
<keyword evidence="1" id="KW-0812">Transmembrane</keyword>
<dbReference type="EMBL" id="FOXS01000006">
    <property type="protein sequence ID" value="SFQ72216.1"/>
    <property type="molecule type" value="Genomic_DNA"/>
</dbReference>
<sequence>MADHIESSTLALLALRCPRCHEGKLFSTSALNISKFARMPAQCPVCGQSFEPEPGFYFGSMYITFAFNVATMFAVGVPLYYFFGNPDTWVYVVTVTAVTLLLTPLILRYSRAIMLYLFGGTGYDSSWHTRRRASSEAI</sequence>
<keyword evidence="3" id="KW-1185">Reference proteome</keyword>
<dbReference type="InterPro" id="IPR009325">
    <property type="entry name" value="DUF983"/>
</dbReference>
<keyword evidence="1" id="KW-0472">Membrane</keyword>
<feature type="transmembrane region" description="Helical" evidence="1">
    <location>
        <begin position="89"/>
        <end position="107"/>
    </location>
</feature>
<reference evidence="3" key="1">
    <citation type="submission" date="2016-10" db="EMBL/GenBank/DDBJ databases">
        <authorList>
            <person name="Varghese N."/>
            <person name="Submissions S."/>
        </authorList>
    </citation>
    <scope>NUCLEOTIDE SEQUENCE [LARGE SCALE GENOMIC DNA]</scope>
    <source>
        <strain evidence="3">OR362-8,ATCC BAA-1266,JCM 13504</strain>
    </source>
</reference>